<gene>
    <name evidence="6" type="primary">rnpA</name>
    <name evidence="7" type="ORF">CRI94_15090</name>
</gene>
<dbReference type="RefSeq" id="WP_098077677.1">
    <property type="nucleotide sequence ID" value="NZ_PDEQ01000008.1"/>
</dbReference>
<keyword evidence="3 6" id="KW-0255">Endonuclease</keyword>
<organism evidence="7 8">
    <name type="scientific">Longibacter salinarum</name>
    <dbReference type="NCBI Taxonomy" id="1850348"/>
    <lineage>
        <taxon>Bacteria</taxon>
        <taxon>Pseudomonadati</taxon>
        <taxon>Rhodothermota</taxon>
        <taxon>Rhodothermia</taxon>
        <taxon>Rhodothermales</taxon>
        <taxon>Salisaetaceae</taxon>
        <taxon>Longibacter</taxon>
    </lineage>
</organism>
<dbReference type="Pfam" id="PF00825">
    <property type="entry name" value="Ribonuclease_P"/>
    <property type="match status" value="1"/>
</dbReference>
<dbReference type="AlphaFoldDB" id="A0A2A8CV13"/>
<dbReference type="InterPro" id="IPR014721">
    <property type="entry name" value="Ribsml_uS5_D2-typ_fold_subgr"/>
</dbReference>
<evidence type="ECO:0000256" key="3">
    <source>
        <dbReference type="ARBA" id="ARBA00022759"/>
    </source>
</evidence>
<evidence type="ECO:0000313" key="8">
    <source>
        <dbReference type="Proteomes" id="UP000220102"/>
    </source>
</evidence>
<comment type="catalytic activity">
    <reaction evidence="6">
        <text>Endonucleolytic cleavage of RNA, removing 5'-extranucleotides from tRNA precursor.</text>
        <dbReference type="EC" id="3.1.26.5"/>
    </reaction>
</comment>
<dbReference type="GO" id="GO:0004526">
    <property type="term" value="F:ribonuclease P activity"/>
    <property type="evidence" value="ECO:0007669"/>
    <property type="project" value="UniProtKB-UniRule"/>
</dbReference>
<dbReference type="HAMAP" id="MF_00227">
    <property type="entry name" value="RNase_P"/>
    <property type="match status" value="1"/>
</dbReference>
<dbReference type="GO" id="GO:0001682">
    <property type="term" value="P:tRNA 5'-leader removal"/>
    <property type="evidence" value="ECO:0007669"/>
    <property type="project" value="UniProtKB-UniRule"/>
</dbReference>
<dbReference type="SUPFAM" id="SSF54211">
    <property type="entry name" value="Ribosomal protein S5 domain 2-like"/>
    <property type="match status" value="1"/>
</dbReference>
<evidence type="ECO:0000256" key="1">
    <source>
        <dbReference type="ARBA" id="ARBA00022694"/>
    </source>
</evidence>
<evidence type="ECO:0000313" key="7">
    <source>
        <dbReference type="EMBL" id="PEN12343.1"/>
    </source>
</evidence>
<sequence>MADDSDASPRLTFPRTHRLKRKRLIRSLFDRSRDDVQTVAVGSIRLLYRTASTDEVGYDVPIQIGFAPGRRVSPGVERNRVRRLLREVYRVHQHLLVDLFVRRPDVLLVMALFRGDPNRADAISRDLPRAMQRLADRLSSPPPPAADPA</sequence>
<keyword evidence="2 6" id="KW-0540">Nuclease</keyword>
<keyword evidence="4 6" id="KW-0378">Hydrolase</keyword>
<comment type="function">
    <text evidence="6">RNaseP catalyzes the removal of the 5'-leader sequence from pre-tRNA to produce the mature 5'-terminus. It can also cleave other RNA substrates such as 4.5S RNA. The protein component plays an auxiliary but essential role in vivo by binding to the 5'-leader sequence and broadening the substrate specificity of the ribozyme.</text>
</comment>
<evidence type="ECO:0000256" key="6">
    <source>
        <dbReference type="HAMAP-Rule" id="MF_00227"/>
    </source>
</evidence>
<keyword evidence="8" id="KW-1185">Reference proteome</keyword>
<dbReference type="EMBL" id="PDEQ01000008">
    <property type="protein sequence ID" value="PEN12343.1"/>
    <property type="molecule type" value="Genomic_DNA"/>
</dbReference>
<dbReference type="Gene3D" id="3.30.230.10">
    <property type="match status" value="1"/>
</dbReference>
<keyword evidence="1 6" id="KW-0819">tRNA processing</keyword>
<dbReference type="OrthoDB" id="1524972at2"/>
<evidence type="ECO:0000256" key="5">
    <source>
        <dbReference type="ARBA" id="ARBA00022884"/>
    </source>
</evidence>
<accession>A0A2A8CV13</accession>
<keyword evidence="5 6" id="KW-0694">RNA-binding</keyword>
<evidence type="ECO:0000256" key="2">
    <source>
        <dbReference type="ARBA" id="ARBA00022722"/>
    </source>
</evidence>
<evidence type="ECO:0000256" key="4">
    <source>
        <dbReference type="ARBA" id="ARBA00022801"/>
    </source>
</evidence>
<protein>
    <recommendedName>
        <fullName evidence="6">Ribonuclease P protein component</fullName>
        <shortName evidence="6">RNase P protein</shortName>
        <shortName evidence="6">RNaseP protein</shortName>
        <ecNumber evidence="6">3.1.26.5</ecNumber>
    </recommendedName>
    <alternativeName>
        <fullName evidence="6">Protein C5</fullName>
    </alternativeName>
</protein>
<comment type="caution">
    <text evidence="7">The sequence shown here is derived from an EMBL/GenBank/DDBJ whole genome shotgun (WGS) entry which is preliminary data.</text>
</comment>
<name>A0A2A8CV13_9BACT</name>
<dbReference type="InterPro" id="IPR020568">
    <property type="entry name" value="Ribosomal_Su5_D2-typ_SF"/>
</dbReference>
<comment type="similarity">
    <text evidence="6">Belongs to the RnpA family.</text>
</comment>
<dbReference type="EC" id="3.1.26.5" evidence="6"/>
<dbReference type="GO" id="GO:0000049">
    <property type="term" value="F:tRNA binding"/>
    <property type="evidence" value="ECO:0007669"/>
    <property type="project" value="UniProtKB-UniRule"/>
</dbReference>
<reference evidence="7 8" key="1">
    <citation type="submission" date="2017-10" db="EMBL/GenBank/DDBJ databases">
        <title>Draft genome of Longibacter Salinarum.</title>
        <authorList>
            <person name="Goh K.M."/>
            <person name="Shamsir M.S."/>
            <person name="Lim S.W."/>
        </authorList>
    </citation>
    <scope>NUCLEOTIDE SEQUENCE [LARGE SCALE GENOMIC DNA]</scope>
    <source>
        <strain evidence="7 8">KCTC 52045</strain>
    </source>
</reference>
<comment type="subunit">
    <text evidence="6">Consists of a catalytic RNA component (M1 or rnpB) and a protein subunit.</text>
</comment>
<dbReference type="InterPro" id="IPR000100">
    <property type="entry name" value="RNase_P"/>
</dbReference>
<dbReference type="Proteomes" id="UP000220102">
    <property type="component" value="Unassembled WGS sequence"/>
</dbReference>
<proteinExistence type="inferred from homology"/>